<protein>
    <recommendedName>
        <fullName evidence="3">N-acetyltransferase domain-containing protein</fullName>
    </recommendedName>
</protein>
<evidence type="ECO:0000259" key="3">
    <source>
        <dbReference type="PROSITE" id="PS51186"/>
    </source>
</evidence>
<dbReference type="Proteomes" id="UP000683511">
    <property type="component" value="Chromosome"/>
</dbReference>
<dbReference type="GO" id="GO:0016747">
    <property type="term" value="F:acyltransferase activity, transferring groups other than amino-acyl groups"/>
    <property type="evidence" value="ECO:0007669"/>
    <property type="project" value="InterPro"/>
</dbReference>
<dbReference type="PROSITE" id="PS51186">
    <property type="entry name" value="GNAT"/>
    <property type="match status" value="1"/>
</dbReference>
<feature type="domain" description="N-acetyltransferase" evidence="3">
    <location>
        <begin position="12"/>
        <end position="219"/>
    </location>
</feature>
<dbReference type="InterPro" id="IPR016181">
    <property type="entry name" value="Acyl_CoA_acyltransferase"/>
</dbReference>
<keyword evidence="1" id="KW-0808">Transferase</keyword>
<evidence type="ECO:0000313" key="4">
    <source>
        <dbReference type="EMBL" id="QXE25203.1"/>
    </source>
</evidence>
<evidence type="ECO:0000256" key="1">
    <source>
        <dbReference type="ARBA" id="ARBA00022679"/>
    </source>
</evidence>
<dbReference type="SUPFAM" id="SSF55729">
    <property type="entry name" value="Acyl-CoA N-acyltransferases (Nat)"/>
    <property type="match status" value="1"/>
</dbReference>
<dbReference type="KEGG" id="rsin:B6N60_03916"/>
<dbReference type="InterPro" id="IPR050680">
    <property type="entry name" value="YpeA/RimI_acetyltransf"/>
</dbReference>
<dbReference type="Gene3D" id="3.40.630.30">
    <property type="match status" value="1"/>
</dbReference>
<dbReference type="EMBL" id="CP021056">
    <property type="protein sequence ID" value="QXE25203.1"/>
    <property type="molecule type" value="Genomic_DNA"/>
</dbReference>
<dbReference type="AlphaFoldDB" id="A0A975TAH1"/>
<dbReference type="InterPro" id="IPR000182">
    <property type="entry name" value="GNAT_dom"/>
</dbReference>
<reference evidence="4" key="1">
    <citation type="submission" date="2017-04" db="EMBL/GenBank/DDBJ databases">
        <title>Genome deletions in a multicellular cyanobacterial endosymbiont for morphological adaptation in marine diatoms.</title>
        <authorList>
            <person name="Wang Y."/>
            <person name="Gao H."/>
            <person name="Li R."/>
            <person name="Xu X."/>
        </authorList>
    </citation>
    <scope>NUCLEOTIDE SEQUENCE</scope>
    <source>
        <strain evidence="4">FACHB 800</strain>
    </source>
</reference>
<dbReference type="Pfam" id="PF00583">
    <property type="entry name" value="Acetyltransf_1"/>
    <property type="match status" value="1"/>
</dbReference>
<proteinExistence type="predicted"/>
<sequence length="231" mass="26024">MHFQEIVMPTGLSIRNATNADISFLARIEYEASLPPLNRCFWEDMLHDTDTGALPFIEAMLRVGGGNWGNVGDFWILEDSGKPVGAAAGYTPNHEDYCPLRLSCLKKIAQDLGWSVETTIAFSDRYEQYWGGNYQPVFLTPQAPWIIENVAVLPEYRGRGLGKTLLQALLAVGRSQQHSHVGIMVINGNDVARHTYESLGFQPYETFYAAYFRDRFQIEFPGVTKFGLCFN</sequence>
<gene>
    <name evidence="4" type="ORF">B6N60_03916</name>
</gene>
<evidence type="ECO:0000256" key="2">
    <source>
        <dbReference type="ARBA" id="ARBA00023315"/>
    </source>
</evidence>
<dbReference type="CDD" id="cd04301">
    <property type="entry name" value="NAT_SF"/>
    <property type="match status" value="1"/>
</dbReference>
<organism evidence="4 5">
    <name type="scientific">Richelia sinica FACHB-800</name>
    <dbReference type="NCBI Taxonomy" id="1357546"/>
    <lineage>
        <taxon>Bacteria</taxon>
        <taxon>Bacillati</taxon>
        <taxon>Cyanobacteriota</taxon>
        <taxon>Cyanophyceae</taxon>
        <taxon>Nostocales</taxon>
        <taxon>Nostocaceae</taxon>
        <taxon>Richelia</taxon>
    </lineage>
</organism>
<dbReference type="PANTHER" id="PTHR43420">
    <property type="entry name" value="ACETYLTRANSFERASE"/>
    <property type="match status" value="1"/>
</dbReference>
<accession>A0A975TAH1</accession>
<keyword evidence="2" id="KW-0012">Acyltransferase</keyword>
<name>A0A975TAH1_9NOST</name>
<keyword evidence="5" id="KW-1185">Reference proteome</keyword>
<evidence type="ECO:0000313" key="5">
    <source>
        <dbReference type="Proteomes" id="UP000683511"/>
    </source>
</evidence>